<organism evidence="4 5">
    <name type="scientific">Litchfieldella anticariensis (strain DSM 16096 / CECT 5854 / CIP 108499 / LMG 22089 / FP35)</name>
    <name type="common">Halomonas anticariensis</name>
    <dbReference type="NCBI Taxonomy" id="1121939"/>
    <lineage>
        <taxon>Bacteria</taxon>
        <taxon>Pseudomonadati</taxon>
        <taxon>Pseudomonadota</taxon>
        <taxon>Gammaproteobacteria</taxon>
        <taxon>Oceanospirillales</taxon>
        <taxon>Halomonadaceae</taxon>
        <taxon>Litchfieldella</taxon>
    </lineage>
</organism>
<evidence type="ECO:0000259" key="3">
    <source>
        <dbReference type="PROSITE" id="PS51186"/>
    </source>
</evidence>
<dbReference type="PROSITE" id="PS51186">
    <property type="entry name" value="GNAT"/>
    <property type="match status" value="1"/>
</dbReference>
<name>S2LAQ6_LITA3</name>
<dbReference type="Pfam" id="PF00583">
    <property type="entry name" value="Acetyltransf_1"/>
    <property type="match status" value="1"/>
</dbReference>
<dbReference type="AlphaFoldDB" id="S2LAQ6"/>
<dbReference type="SUPFAM" id="SSF55729">
    <property type="entry name" value="Acyl-CoA N-acyltransferases (Nat)"/>
    <property type="match status" value="1"/>
</dbReference>
<dbReference type="PANTHER" id="PTHR43877">
    <property type="entry name" value="AMINOALKYLPHOSPHONATE N-ACETYLTRANSFERASE-RELATED-RELATED"/>
    <property type="match status" value="1"/>
</dbReference>
<dbReference type="CDD" id="cd04301">
    <property type="entry name" value="NAT_SF"/>
    <property type="match status" value="1"/>
</dbReference>
<accession>S2LAQ6</accession>
<keyword evidence="5" id="KW-1185">Reference proteome</keyword>
<dbReference type="InterPro" id="IPR016181">
    <property type="entry name" value="Acyl_CoA_acyltransferase"/>
</dbReference>
<dbReference type="eggNOG" id="COG0456">
    <property type="taxonomic scope" value="Bacteria"/>
</dbReference>
<sequence>MTKQVTEPVLYRLGMLHLALVVEVEQAGQPYPWSSSQLTAALSDPQASVWGARDTQGTLLGFAVLCRLPFDAELQAITVVPDARRQGIGQLLLTRMCEEASDWGSERLLLEVRASNKAAIALYRRLAFEVDGRRRGYYPSEDGGKREDALLMSRRL</sequence>
<dbReference type="InterPro" id="IPR006464">
    <property type="entry name" value="AcTrfase_RimI/Ard1"/>
</dbReference>
<dbReference type="InterPro" id="IPR000182">
    <property type="entry name" value="GNAT_dom"/>
</dbReference>
<dbReference type="GO" id="GO:0008080">
    <property type="term" value="F:N-acetyltransferase activity"/>
    <property type="evidence" value="ECO:0007669"/>
    <property type="project" value="InterPro"/>
</dbReference>
<protein>
    <recommendedName>
        <fullName evidence="3">N-acetyltransferase domain-containing protein</fullName>
    </recommendedName>
</protein>
<dbReference type="RefSeq" id="WP_016417384.1">
    <property type="nucleotide sequence ID" value="NZ_KE332391.1"/>
</dbReference>
<keyword evidence="2" id="KW-0012">Acyltransferase</keyword>
<proteinExistence type="predicted"/>
<dbReference type="InterPro" id="IPR050832">
    <property type="entry name" value="Bact_Acetyltransf"/>
</dbReference>
<comment type="caution">
    <text evidence="4">The sequence shown here is derived from an EMBL/GenBank/DDBJ whole genome shotgun (WGS) entry which is preliminary data.</text>
</comment>
<dbReference type="NCBIfam" id="TIGR01575">
    <property type="entry name" value="rimI"/>
    <property type="match status" value="1"/>
</dbReference>
<keyword evidence="1" id="KW-0808">Transferase</keyword>
<dbReference type="Proteomes" id="UP000014463">
    <property type="component" value="Unassembled WGS sequence"/>
</dbReference>
<dbReference type="Gene3D" id="3.40.630.30">
    <property type="match status" value="1"/>
</dbReference>
<dbReference type="EMBL" id="ASTJ01000030">
    <property type="protein sequence ID" value="EPC01786.1"/>
    <property type="molecule type" value="Genomic_DNA"/>
</dbReference>
<reference evidence="4 5" key="1">
    <citation type="journal article" date="2013" name="Genome Announc.">
        <title>Draft genome sequence of the moderately halophilic gammaproteobacterium Halomonas anticariensis FP35.</title>
        <authorList>
            <person name="Tahrioui A."/>
            <person name="Quesada E."/>
            <person name="Llamas I."/>
        </authorList>
    </citation>
    <scope>NUCLEOTIDE SEQUENCE [LARGE SCALE GENOMIC DNA]</scope>
    <source>
        <strain evidence="5">DSM 16096 / CECT 5854 / LMG 22089 / FP35</strain>
    </source>
</reference>
<evidence type="ECO:0000256" key="1">
    <source>
        <dbReference type="ARBA" id="ARBA00022679"/>
    </source>
</evidence>
<evidence type="ECO:0000256" key="2">
    <source>
        <dbReference type="ARBA" id="ARBA00023315"/>
    </source>
</evidence>
<dbReference type="STRING" id="1121939.L861_21410"/>
<feature type="domain" description="N-acetyltransferase" evidence="3">
    <location>
        <begin position="8"/>
        <end position="156"/>
    </location>
</feature>
<dbReference type="PATRIC" id="fig|1121939.11.peg.2873"/>
<evidence type="ECO:0000313" key="4">
    <source>
        <dbReference type="EMBL" id="EPC01786.1"/>
    </source>
</evidence>
<evidence type="ECO:0000313" key="5">
    <source>
        <dbReference type="Proteomes" id="UP000014463"/>
    </source>
</evidence>
<gene>
    <name evidence="4" type="ORF">L861_21410</name>
</gene>